<dbReference type="Gene3D" id="3.30.450.40">
    <property type="match status" value="1"/>
</dbReference>
<dbReference type="OrthoDB" id="9814202at2"/>
<evidence type="ECO:0000313" key="3">
    <source>
        <dbReference type="EMBL" id="ANP89056.1"/>
    </source>
</evidence>
<dbReference type="Gene3D" id="3.20.20.450">
    <property type="entry name" value="EAL domain"/>
    <property type="match status" value="1"/>
</dbReference>
<dbReference type="NCBIfam" id="TIGR00254">
    <property type="entry name" value="GGDEF"/>
    <property type="match status" value="1"/>
</dbReference>
<evidence type="ECO:0000313" key="4">
    <source>
        <dbReference type="Proteomes" id="UP000092691"/>
    </source>
</evidence>
<name>A0A1B1CH75_RHILE</name>
<dbReference type="InterPro" id="IPR043128">
    <property type="entry name" value="Rev_trsase/Diguanyl_cyclase"/>
</dbReference>
<dbReference type="SUPFAM" id="SSF55073">
    <property type="entry name" value="Nucleotide cyclase"/>
    <property type="match status" value="1"/>
</dbReference>
<dbReference type="SMART" id="SM00065">
    <property type="entry name" value="GAF"/>
    <property type="match status" value="1"/>
</dbReference>
<dbReference type="GO" id="GO:0071111">
    <property type="term" value="F:cyclic-guanylate-specific phosphodiesterase activity"/>
    <property type="evidence" value="ECO:0007669"/>
    <property type="project" value="InterPro"/>
</dbReference>
<dbReference type="InterPro" id="IPR029016">
    <property type="entry name" value="GAF-like_dom_sf"/>
</dbReference>
<geneLocation type="plasmid" evidence="3 4">
    <name>unnamed1</name>
</geneLocation>
<dbReference type="SMART" id="SM00052">
    <property type="entry name" value="EAL"/>
    <property type="match status" value="1"/>
</dbReference>
<dbReference type="PROSITE" id="PS50887">
    <property type="entry name" value="GGDEF"/>
    <property type="match status" value="1"/>
</dbReference>
<dbReference type="InterPro" id="IPR050706">
    <property type="entry name" value="Cyclic-di-GMP_PDE-like"/>
</dbReference>
<dbReference type="CDD" id="cd01948">
    <property type="entry name" value="EAL"/>
    <property type="match status" value="1"/>
</dbReference>
<dbReference type="Gene3D" id="3.30.70.270">
    <property type="match status" value="1"/>
</dbReference>
<protein>
    <submittedName>
        <fullName evidence="3">Diguanylate cyclase</fullName>
    </submittedName>
</protein>
<dbReference type="SMART" id="SM00267">
    <property type="entry name" value="GGDEF"/>
    <property type="match status" value="1"/>
</dbReference>
<keyword evidence="3" id="KW-0614">Plasmid</keyword>
<dbReference type="SUPFAM" id="SSF141868">
    <property type="entry name" value="EAL domain-like"/>
    <property type="match status" value="1"/>
</dbReference>
<dbReference type="InterPro" id="IPR029787">
    <property type="entry name" value="Nucleotide_cyclase"/>
</dbReference>
<dbReference type="Pfam" id="PF00563">
    <property type="entry name" value="EAL"/>
    <property type="match status" value="1"/>
</dbReference>
<dbReference type="CDD" id="cd01949">
    <property type="entry name" value="GGDEF"/>
    <property type="match status" value="1"/>
</dbReference>
<feature type="domain" description="GGDEF" evidence="2">
    <location>
        <begin position="197"/>
        <end position="327"/>
    </location>
</feature>
<dbReference type="InterPro" id="IPR000160">
    <property type="entry name" value="GGDEF_dom"/>
</dbReference>
<dbReference type="PANTHER" id="PTHR33121">
    <property type="entry name" value="CYCLIC DI-GMP PHOSPHODIESTERASE PDEF"/>
    <property type="match status" value="1"/>
</dbReference>
<sequence>MILELQNAILEMIAKGEPLAATIEQLCLRVEAAVPGIIASVLTFDGSRLHTLSGPSLPPDYSAAVDNLEAGPLAGSCGAAAYFGAPVVVTDIETDPRWQDFKSLVLPLGLRACWSSPIKRGERVIGTFAFYYREHGGPKAVERDLVEACVHLCTIAIDREERVMERQRLTYSDAMTGLSNRARFNQLLAEELPRSRRAWGILLVDIDNLKLVNDTFGHAAGDALIQVVADRIAATAGAKNTFRLGGDEFAVIVSDDKDLDLSARASDILKALSSPSTCDGHVVFPAATIGGALAETETNSDQIRQNADVALYHAKEHSRGRYVQHYPGLGTALTRRFRAVRDVGVALEDDRIDAHYQPILRLDTREIVGFEALCRMTTPSGEIIAAAHFHEATKDAHIAAELTQRMLLRVARDIRSWLARGLPLQHVGINLSAADFRGGNLQDRLCRIFGEAEVPLKHIILEVTESVYLGQRDYVVADEIKALRSKGLRVALDDFGTGYASLTHLLTVPVDIIKIDKSFIDRMVPGDAGTFIVEGLIGIAHKLGIRVVAEGIETEPQAVQLSQLGCKLGQGYLFSKAVDRTVATAILEQHGQRLKQDKTRAAGAL</sequence>
<dbReference type="EMBL" id="CP016287">
    <property type="protein sequence ID" value="ANP89056.1"/>
    <property type="molecule type" value="Genomic_DNA"/>
</dbReference>
<dbReference type="SUPFAM" id="SSF55781">
    <property type="entry name" value="GAF domain-like"/>
    <property type="match status" value="1"/>
</dbReference>
<dbReference type="Pfam" id="PF00990">
    <property type="entry name" value="GGDEF"/>
    <property type="match status" value="1"/>
</dbReference>
<dbReference type="RefSeq" id="WP_065282730.1">
    <property type="nucleotide sequence ID" value="NZ_CP016287.1"/>
</dbReference>
<gene>
    <name evidence="3" type="ORF">BA011_24910</name>
</gene>
<organism evidence="3 4">
    <name type="scientific">Rhizobium leguminosarum</name>
    <dbReference type="NCBI Taxonomy" id="384"/>
    <lineage>
        <taxon>Bacteria</taxon>
        <taxon>Pseudomonadati</taxon>
        <taxon>Pseudomonadota</taxon>
        <taxon>Alphaproteobacteria</taxon>
        <taxon>Hyphomicrobiales</taxon>
        <taxon>Rhizobiaceae</taxon>
        <taxon>Rhizobium/Agrobacterium group</taxon>
        <taxon>Rhizobium</taxon>
    </lineage>
</organism>
<reference evidence="3 4" key="1">
    <citation type="submission" date="2016-06" db="EMBL/GenBank/DDBJ databases">
        <title>Microsymbionts genomes from the relict species Vavilovia formosa.</title>
        <authorList>
            <person name="Chirak E."/>
            <person name="Kimeklis A."/>
            <person name="Andronov E."/>
        </authorList>
    </citation>
    <scope>NUCLEOTIDE SEQUENCE [LARGE SCALE GENOMIC DNA]</scope>
    <source>
        <strain evidence="3 4">Vaf10</strain>
        <plasmid evidence="4">Plasmid unnamed1</plasmid>
    </source>
</reference>
<proteinExistence type="predicted"/>
<evidence type="ECO:0000259" key="1">
    <source>
        <dbReference type="PROSITE" id="PS50883"/>
    </source>
</evidence>
<feature type="domain" description="EAL" evidence="1">
    <location>
        <begin position="336"/>
        <end position="591"/>
    </location>
</feature>
<dbReference type="PANTHER" id="PTHR33121:SF70">
    <property type="entry name" value="SIGNALING PROTEIN YKOW"/>
    <property type="match status" value="1"/>
</dbReference>
<dbReference type="InterPro" id="IPR035919">
    <property type="entry name" value="EAL_sf"/>
</dbReference>
<accession>A0A1B1CH75</accession>
<dbReference type="InterPro" id="IPR003018">
    <property type="entry name" value="GAF"/>
</dbReference>
<dbReference type="InterPro" id="IPR001633">
    <property type="entry name" value="EAL_dom"/>
</dbReference>
<dbReference type="Proteomes" id="UP000092691">
    <property type="component" value="Plasmid unnamed1"/>
</dbReference>
<evidence type="ECO:0000259" key="2">
    <source>
        <dbReference type="PROSITE" id="PS50887"/>
    </source>
</evidence>
<dbReference type="Pfam" id="PF13185">
    <property type="entry name" value="GAF_2"/>
    <property type="match status" value="1"/>
</dbReference>
<dbReference type="AlphaFoldDB" id="A0A1B1CH75"/>
<dbReference type="PROSITE" id="PS50883">
    <property type="entry name" value="EAL"/>
    <property type="match status" value="1"/>
</dbReference>